<dbReference type="GO" id="GO:0016740">
    <property type="term" value="F:transferase activity"/>
    <property type="evidence" value="ECO:0007669"/>
    <property type="project" value="UniProtKB-KW"/>
</dbReference>
<dbReference type="EMBL" id="QOQW01000015">
    <property type="protein sequence ID" value="RCK79148.1"/>
    <property type="molecule type" value="Genomic_DNA"/>
</dbReference>
<organism evidence="2 3">
    <name type="scientific">Candidatus Ozemobacter sibiricus</name>
    <dbReference type="NCBI Taxonomy" id="2268124"/>
    <lineage>
        <taxon>Bacteria</taxon>
        <taxon>Candidatus Ozemobacteria</taxon>
        <taxon>Candidatus Ozemobacterales</taxon>
        <taxon>Candidatus Ozemobacteraceae</taxon>
        <taxon>Candidatus Ozemobacter</taxon>
    </lineage>
</organism>
<sequence>MRIIHSLEGISWSGGQQQTLFLCQGMVQAGHEVLLVCPAGSVLAQRAAAVGVRVQPVPFRRELDPATLLGLYRVFLAFRPDLVNVHRAWAHTMWALVALVARFRGLIVTRRVLFRPDFNPISLVKYRTPAVRGYIAVSEAVAARLASLGIPGRRVKVVYPATDTDRFDPDRVPPLREPLPTPPGAVIALMIGNYHPNKGHLVLLDAFRQVAPQWPDLHLVLAGTGTDGPALRERVTTAGLTGRVHLLGFRDDVPALIAASRFTINASFEEGLAGTIRESAAMGVPVLASDNASNQELGRRLPLVFFRTGSAPDLAAALLRFRQHAPSPAERQALRRAAIASFSVPAMVEATLAAYRALVPELS</sequence>
<name>A0A367ZM04_9BACT</name>
<feature type="domain" description="Glycosyltransferase subfamily 4-like N-terminal" evidence="1">
    <location>
        <begin position="13"/>
        <end position="166"/>
    </location>
</feature>
<accession>A0A367ZM04</accession>
<dbReference type="PANTHER" id="PTHR12526">
    <property type="entry name" value="GLYCOSYLTRANSFERASE"/>
    <property type="match status" value="1"/>
</dbReference>
<evidence type="ECO:0000259" key="1">
    <source>
        <dbReference type="Pfam" id="PF13439"/>
    </source>
</evidence>
<evidence type="ECO:0000313" key="3">
    <source>
        <dbReference type="Proteomes" id="UP000252355"/>
    </source>
</evidence>
<gene>
    <name evidence="2" type="ORF">OZSIB_0262</name>
</gene>
<dbReference type="AlphaFoldDB" id="A0A367ZM04"/>
<keyword evidence="2" id="KW-0808">Transferase</keyword>
<proteinExistence type="predicted"/>
<dbReference type="InterPro" id="IPR028098">
    <property type="entry name" value="Glyco_trans_4-like_N"/>
</dbReference>
<dbReference type="Gene3D" id="3.40.50.2000">
    <property type="entry name" value="Glycogen Phosphorylase B"/>
    <property type="match status" value="2"/>
</dbReference>
<evidence type="ECO:0000313" key="2">
    <source>
        <dbReference type="EMBL" id="RCK79148.1"/>
    </source>
</evidence>
<reference evidence="2 3" key="1">
    <citation type="submission" date="2018-05" db="EMBL/GenBank/DDBJ databases">
        <title>A metagenomic window into the 2 km-deep terrestrial subsurface aquifer revealed taxonomically and functionally diverse microbial community comprising novel uncultured bacterial lineages.</title>
        <authorList>
            <person name="Kadnikov V.V."/>
            <person name="Mardanov A.V."/>
            <person name="Beletsky A.V."/>
            <person name="Banks D."/>
            <person name="Pimenov N.V."/>
            <person name="Frank Y.A."/>
            <person name="Karnachuk O.V."/>
            <person name="Ravin N.V."/>
        </authorList>
    </citation>
    <scope>NUCLEOTIDE SEQUENCE [LARGE SCALE GENOMIC DNA]</scope>
    <source>
        <strain evidence="2">BY5</strain>
    </source>
</reference>
<dbReference type="Proteomes" id="UP000252355">
    <property type="component" value="Unassembled WGS sequence"/>
</dbReference>
<dbReference type="SUPFAM" id="SSF53756">
    <property type="entry name" value="UDP-Glycosyltransferase/glycogen phosphorylase"/>
    <property type="match status" value="1"/>
</dbReference>
<dbReference type="Pfam" id="PF13692">
    <property type="entry name" value="Glyco_trans_1_4"/>
    <property type="match status" value="1"/>
</dbReference>
<dbReference type="Pfam" id="PF13439">
    <property type="entry name" value="Glyco_transf_4"/>
    <property type="match status" value="1"/>
</dbReference>
<comment type="caution">
    <text evidence="2">The sequence shown here is derived from an EMBL/GenBank/DDBJ whole genome shotgun (WGS) entry which is preliminary data.</text>
</comment>
<dbReference type="PANTHER" id="PTHR12526:SF630">
    <property type="entry name" value="GLYCOSYLTRANSFERASE"/>
    <property type="match status" value="1"/>
</dbReference>
<protein>
    <submittedName>
        <fullName evidence="2">Glycosyl transferase, group 1</fullName>
    </submittedName>
</protein>